<accession>A0ABT9ZB55</accession>
<keyword evidence="8" id="KW-0645">Protease</keyword>
<keyword evidence="4 8" id="KW-0378">Hydrolase</keyword>
<keyword evidence="9" id="KW-1185">Reference proteome</keyword>
<dbReference type="Gene3D" id="3.40.350.10">
    <property type="entry name" value="Creatinase/prolidase N-terminal domain"/>
    <property type="match status" value="1"/>
</dbReference>
<protein>
    <submittedName>
        <fullName evidence="8">Xaa-Pro dipeptidase</fullName>
        <ecNumber evidence="8">3.4.13.9</ecNumber>
    </submittedName>
</protein>
<sequence>MEKRQHKLTTWQSENNIDMCFIQSKENIFYLSNVYSDPHERLTGLFFFKNTEPIFICPKMEVEQVKDAGWENEIIGYGDEQNPWELIQKHIATNQKVDKIEKIAIEKEVTTYSRYESLLQISSAHCEIVEVDQLMNELRVIKDEHEIYIMQHAAELADYGVEVGISCLREGITEMEVLAKIEYELKKKGIREMSFSTMVLFGENSGQPHGNPGLRKLKKGDFVLFDLGVIVDGYCSDITRTVVYKSYTEKQKEIYDIVLKAQMAALSNSQPGTRIGDLDIIARQIITEAGFGNYYPHRLGHGLGINVHEFPSMNENNNHTLKKGMVYTIEPGVYLPDIGGVRIEDDVLITDEGYRTLTQFTKEFTVIS</sequence>
<dbReference type="EC" id="3.4.13.9" evidence="8"/>
<comment type="cofactor">
    <cofactor evidence="1">
        <name>Mn(2+)</name>
        <dbReference type="ChEBI" id="CHEBI:29035"/>
    </cofactor>
</comment>
<dbReference type="InterPro" id="IPR001714">
    <property type="entry name" value="Pept_M24_MAP"/>
</dbReference>
<evidence type="ECO:0000259" key="7">
    <source>
        <dbReference type="Pfam" id="PF01321"/>
    </source>
</evidence>
<dbReference type="InterPro" id="IPR050659">
    <property type="entry name" value="Peptidase_M24B"/>
</dbReference>
<dbReference type="PROSITE" id="PS00491">
    <property type="entry name" value="PROLINE_PEPTIDASE"/>
    <property type="match status" value="1"/>
</dbReference>
<evidence type="ECO:0000313" key="9">
    <source>
        <dbReference type="Proteomes" id="UP001234495"/>
    </source>
</evidence>
<keyword evidence="8" id="KW-0224">Dipeptidase</keyword>
<feature type="domain" description="Creatinase N-terminal" evidence="7">
    <location>
        <begin position="4"/>
        <end position="141"/>
    </location>
</feature>
<dbReference type="PRINTS" id="PR00599">
    <property type="entry name" value="MAPEPTIDASE"/>
</dbReference>
<keyword evidence="3" id="KW-0479">Metal-binding</keyword>
<keyword evidence="5" id="KW-0464">Manganese</keyword>
<dbReference type="InterPro" id="IPR000994">
    <property type="entry name" value="Pept_M24"/>
</dbReference>
<evidence type="ECO:0000313" key="8">
    <source>
        <dbReference type="EMBL" id="MDQ0229498.1"/>
    </source>
</evidence>
<evidence type="ECO:0000256" key="4">
    <source>
        <dbReference type="ARBA" id="ARBA00022801"/>
    </source>
</evidence>
<name>A0ABT9ZB55_9BACI</name>
<dbReference type="SUPFAM" id="SSF55920">
    <property type="entry name" value="Creatinase/aminopeptidase"/>
    <property type="match status" value="1"/>
</dbReference>
<dbReference type="GO" id="GO:0102009">
    <property type="term" value="F:proline dipeptidase activity"/>
    <property type="evidence" value="ECO:0007669"/>
    <property type="project" value="UniProtKB-EC"/>
</dbReference>
<evidence type="ECO:0000259" key="6">
    <source>
        <dbReference type="Pfam" id="PF00557"/>
    </source>
</evidence>
<dbReference type="SUPFAM" id="SSF53092">
    <property type="entry name" value="Creatinase/prolidase N-terminal domain"/>
    <property type="match status" value="1"/>
</dbReference>
<proteinExistence type="inferred from homology"/>
<organism evidence="8 9">
    <name type="scientific">Metabacillus malikii</name>
    <dbReference type="NCBI Taxonomy" id="1504265"/>
    <lineage>
        <taxon>Bacteria</taxon>
        <taxon>Bacillati</taxon>
        <taxon>Bacillota</taxon>
        <taxon>Bacilli</taxon>
        <taxon>Bacillales</taxon>
        <taxon>Bacillaceae</taxon>
        <taxon>Metabacillus</taxon>
    </lineage>
</organism>
<dbReference type="Pfam" id="PF01321">
    <property type="entry name" value="Creatinase_N"/>
    <property type="match status" value="1"/>
</dbReference>
<comment type="caution">
    <text evidence="8">The sequence shown here is derived from an EMBL/GenBank/DDBJ whole genome shotgun (WGS) entry which is preliminary data.</text>
</comment>
<dbReference type="InterPro" id="IPR001131">
    <property type="entry name" value="Peptidase_M24B_aminopep-P_CS"/>
</dbReference>
<dbReference type="RefSeq" id="WP_307337282.1">
    <property type="nucleotide sequence ID" value="NZ_JAUSUD010000002.1"/>
</dbReference>
<dbReference type="InterPro" id="IPR029149">
    <property type="entry name" value="Creatin/AminoP/Spt16_N"/>
</dbReference>
<dbReference type="EMBL" id="JAUSUD010000002">
    <property type="protein sequence ID" value="MDQ0229498.1"/>
    <property type="molecule type" value="Genomic_DNA"/>
</dbReference>
<gene>
    <name evidence="8" type="ORF">J2S19_000749</name>
</gene>
<dbReference type="PANTHER" id="PTHR46112">
    <property type="entry name" value="AMINOPEPTIDASE"/>
    <property type="match status" value="1"/>
</dbReference>
<dbReference type="Pfam" id="PF00557">
    <property type="entry name" value="Peptidase_M24"/>
    <property type="match status" value="1"/>
</dbReference>
<dbReference type="Proteomes" id="UP001234495">
    <property type="component" value="Unassembled WGS sequence"/>
</dbReference>
<comment type="similarity">
    <text evidence="2">Belongs to the peptidase M24B family.</text>
</comment>
<evidence type="ECO:0000256" key="1">
    <source>
        <dbReference type="ARBA" id="ARBA00001936"/>
    </source>
</evidence>
<dbReference type="InterPro" id="IPR000587">
    <property type="entry name" value="Creatinase_N"/>
</dbReference>
<evidence type="ECO:0000256" key="5">
    <source>
        <dbReference type="ARBA" id="ARBA00023211"/>
    </source>
</evidence>
<evidence type="ECO:0000256" key="3">
    <source>
        <dbReference type="ARBA" id="ARBA00022723"/>
    </source>
</evidence>
<dbReference type="Gene3D" id="3.90.230.10">
    <property type="entry name" value="Creatinase/methionine aminopeptidase superfamily"/>
    <property type="match status" value="1"/>
</dbReference>
<dbReference type="InterPro" id="IPR036005">
    <property type="entry name" value="Creatinase/aminopeptidase-like"/>
</dbReference>
<evidence type="ECO:0000256" key="2">
    <source>
        <dbReference type="ARBA" id="ARBA00008766"/>
    </source>
</evidence>
<dbReference type="CDD" id="cd01092">
    <property type="entry name" value="APP-like"/>
    <property type="match status" value="1"/>
</dbReference>
<reference evidence="8 9" key="1">
    <citation type="submission" date="2023-07" db="EMBL/GenBank/DDBJ databases">
        <title>Genomic Encyclopedia of Type Strains, Phase IV (KMG-IV): sequencing the most valuable type-strain genomes for metagenomic binning, comparative biology and taxonomic classification.</title>
        <authorList>
            <person name="Goeker M."/>
        </authorList>
    </citation>
    <scope>NUCLEOTIDE SEQUENCE [LARGE SCALE GENOMIC DNA]</scope>
    <source>
        <strain evidence="8 9">DSM 29005</strain>
    </source>
</reference>
<feature type="domain" description="Peptidase M24" evidence="6">
    <location>
        <begin position="150"/>
        <end position="351"/>
    </location>
</feature>
<dbReference type="PANTHER" id="PTHR46112:SF10">
    <property type="entry name" value="DIPEPTIDASE YKVY-RELATED"/>
    <property type="match status" value="1"/>
</dbReference>